<evidence type="ECO:0000256" key="3">
    <source>
        <dbReference type="ARBA" id="ARBA00012944"/>
    </source>
</evidence>
<keyword evidence="9" id="KW-1278">Translocase</keyword>
<dbReference type="GeneID" id="10201207"/>
<dbReference type="EMBL" id="DQ991934">
    <property type="protein sequence ID" value="ABL09058.1"/>
    <property type="molecule type" value="Genomic_DNA"/>
</dbReference>
<keyword evidence="6" id="KW-0679">Respiratory chain</keyword>
<feature type="transmembrane region" description="Helical" evidence="18">
    <location>
        <begin position="219"/>
        <end position="239"/>
    </location>
</feature>
<evidence type="ECO:0000256" key="15">
    <source>
        <dbReference type="ARBA" id="ARBA00023136"/>
    </source>
</evidence>
<evidence type="ECO:0000256" key="13">
    <source>
        <dbReference type="ARBA" id="ARBA00023075"/>
    </source>
</evidence>
<keyword evidence="10" id="KW-0249">Electron transport</keyword>
<evidence type="ECO:0000256" key="19">
    <source>
        <dbReference type="SAM" id="SignalP"/>
    </source>
</evidence>
<dbReference type="InterPro" id="IPR001750">
    <property type="entry name" value="ND/Mrp_TM"/>
</dbReference>
<dbReference type="AlphaFoldDB" id="E6Y1A5"/>
<evidence type="ECO:0000313" key="21">
    <source>
        <dbReference type="EMBL" id="ABL09058.1"/>
    </source>
</evidence>
<organism evidence="21">
    <name type="scientific">Notodoris gardineri</name>
    <name type="common">Sea slug</name>
    <name type="synonym">Aegires gardineri</name>
    <dbReference type="NCBI Taxonomy" id="407123"/>
    <lineage>
        <taxon>Eukaryota</taxon>
        <taxon>Metazoa</taxon>
        <taxon>Spiralia</taxon>
        <taxon>Lophotrochozoa</taxon>
        <taxon>Mollusca</taxon>
        <taxon>Gastropoda</taxon>
        <taxon>Heterobranchia</taxon>
        <taxon>Euthyneura</taxon>
        <taxon>Nudipleura</taxon>
        <taxon>Nudibranchia</taxon>
        <taxon>Doridina</taxon>
        <taxon>Anadoridoidea</taxon>
        <taxon>Polyceridae</taxon>
        <taxon>Notodoris</taxon>
    </lineage>
</organism>
<dbReference type="RefSeq" id="YP_004222611.1">
    <property type="nucleotide sequence ID" value="NC_015111.1"/>
</dbReference>
<evidence type="ECO:0000256" key="7">
    <source>
        <dbReference type="ARBA" id="ARBA00022692"/>
    </source>
</evidence>
<keyword evidence="19" id="KW-0732">Signal</keyword>
<keyword evidence="14 21" id="KW-0496">Mitochondrion</keyword>
<comment type="similarity">
    <text evidence="2">Belongs to the complex I subunit 2 family.</text>
</comment>
<evidence type="ECO:0000259" key="20">
    <source>
        <dbReference type="Pfam" id="PF00361"/>
    </source>
</evidence>
<protein>
    <recommendedName>
        <fullName evidence="4">NADH-ubiquinone oxidoreductase chain 2</fullName>
        <ecNumber evidence="3">7.1.1.2</ecNumber>
    </recommendedName>
    <alternativeName>
        <fullName evidence="16">NADH dehydrogenase subunit 2</fullName>
    </alternativeName>
</protein>
<dbReference type="PANTHER" id="PTHR46552:SF1">
    <property type="entry name" value="NADH-UBIQUINONE OXIDOREDUCTASE CHAIN 2"/>
    <property type="match status" value="1"/>
</dbReference>
<evidence type="ECO:0000256" key="12">
    <source>
        <dbReference type="ARBA" id="ARBA00023027"/>
    </source>
</evidence>
<dbReference type="InterPro" id="IPR050175">
    <property type="entry name" value="Complex_I_Subunit_2"/>
</dbReference>
<feature type="transmembrane region" description="Helical" evidence="18">
    <location>
        <begin position="86"/>
        <end position="109"/>
    </location>
</feature>
<evidence type="ECO:0000256" key="2">
    <source>
        <dbReference type="ARBA" id="ARBA00007012"/>
    </source>
</evidence>
<evidence type="ECO:0000256" key="14">
    <source>
        <dbReference type="ARBA" id="ARBA00023128"/>
    </source>
</evidence>
<feature type="transmembrane region" description="Helical" evidence="18">
    <location>
        <begin position="145"/>
        <end position="166"/>
    </location>
</feature>
<keyword evidence="15 18" id="KW-0472">Membrane</keyword>
<dbReference type="PANTHER" id="PTHR46552">
    <property type="entry name" value="NADH-UBIQUINONE OXIDOREDUCTASE CHAIN 2"/>
    <property type="match status" value="1"/>
</dbReference>
<keyword evidence="7 18" id="KW-0812">Transmembrane</keyword>
<dbReference type="Pfam" id="PF00361">
    <property type="entry name" value="Proton_antipo_M"/>
    <property type="match status" value="1"/>
</dbReference>
<keyword evidence="8" id="KW-0999">Mitochondrion inner membrane</keyword>
<feature type="transmembrane region" description="Helical" evidence="18">
    <location>
        <begin position="121"/>
        <end position="139"/>
    </location>
</feature>
<evidence type="ECO:0000256" key="1">
    <source>
        <dbReference type="ARBA" id="ARBA00004448"/>
    </source>
</evidence>
<evidence type="ECO:0000256" key="17">
    <source>
        <dbReference type="ARBA" id="ARBA00049551"/>
    </source>
</evidence>
<name>E6Y1A5_NOTGA</name>
<comment type="catalytic activity">
    <reaction evidence="17">
        <text>a ubiquinone + NADH + 5 H(+)(in) = a ubiquinol + NAD(+) + 4 H(+)(out)</text>
        <dbReference type="Rhea" id="RHEA:29091"/>
        <dbReference type="Rhea" id="RHEA-COMP:9565"/>
        <dbReference type="Rhea" id="RHEA-COMP:9566"/>
        <dbReference type="ChEBI" id="CHEBI:15378"/>
        <dbReference type="ChEBI" id="CHEBI:16389"/>
        <dbReference type="ChEBI" id="CHEBI:17976"/>
        <dbReference type="ChEBI" id="CHEBI:57540"/>
        <dbReference type="ChEBI" id="CHEBI:57945"/>
        <dbReference type="EC" id="7.1.1.2"/>
    </reaction>
</comment>
<reference evidence="21" key="1">
    <citation type="journal article" date="2011" name="Mar. Genomics">
        <title>Crawling through time: Transition of snails to slugs dating back to the Paleozoic, based on mitochondrial phylogenomics.</title>
        <authorList>
            <person name="Medina M."/>
            <person name="Lal S."/>
            <person name="Valles Y."/>
            <person name="Takaoka T.L."/>
            <person name="Dayrat B.A."/>
            <person name="Boore J.L."/>
            <person name="Gosliner T."/>
        </authorList>
    </citation>
    <scope>NUCLEOTIDE SEQUENCE</scope>
</reference>
<dbReference type="CTD" id="4536"/>
<feature type="transmembrane region" description="Helical" evidence="18">
    <location>
        <begin position="251"/>
        <end position="272"/>
    </location>
</feature>
<evidence type="ECO:0000256" key="6">
    <source>
        <dbReference type="ARBA" id="ARBA00022660"/>
    </source>
</evidence>
<dbReference type="GO" id="GO:0005743">
    <property type="term" value="C:mitochondrial inner membrane"/>
    <property type="evidence" value="ECO:0007669"/>
    <property type="project" value="UniProtKB-SubCell"/>
</dbReference>
<evidence type="ECO:0000256" key="9">
    <source>
        <dbReference type="ARBA" id="ARBA00022967"/>
    </source>
</evidence>
<gene>
    <name evidence="21" type="primary">ND2</name>
</gene>
<feature type="transmembrane region" description="Helical" evidence="18">
    <location>
        <begin position="57"/>
        <end position="80"/>
    </location>
</feature>
<feature type="transmembrane region" description="Helical" evidence="18">
    <location>
        <begin position="292"/>
        <end position="310"/>
    </location>
</feature>
<evidence type="ECO:0000256" key="8">
    <source>
        <dbReference type="ARBA" id="ARBA00022792"/>
    </source>
</evidence>
<feature type="transmembrane region" description="Helical" evidence="18">
    <location>
        <begin position="187"/>
        <end position="213"/>
    </location>
</feature>
<keyword evidence="11 18" id="KW-1133">Transmembrane helix</keyword>
<evidence type="ECO:0000256" key="16">
    <source>
        <dbReference type="ARBA" id="ARBA00031028"/>
    </source>
</evidence>
<proteinExistence type="inferred from homology"/>
<evidence type="ECO:0000256" key="11">
    <source>
        <dbReference type="ARBA" id="ARBA00022989"/>
    </source>
</evidence>
<accession>E6Y1A5</accession>
<evidence type="ECO:0000256" key="4">
    <source>
        <dbReference type="ARBA" id="ARBA00021008"/>
    </source>
</evidence>
<keyword evidence="5" id="KW-0813">Transport</keyword>
<feature type="domain" description="NADH:quinone oxidoreductase/Mrp antiporter transmembrane" evidence="20">
    <location>
        <begin position="22"/>
        <end position="209"/>
    </location>
</feature>
<evidence type="ECO:0000256" key="18">
    <source>
        <dbReference type="SAM" id="Phobius"/>
    </source>
</evidence>
<evidence type="ECO:0000256" key="5">
    <source>
        <dbReference type="ARBA" id="ARBA00022448"/>
    </source>
</evidence>
<dbReference type="EC" id="7.1.1.2" evidence="3"/>
<keyword evidence="12" id="KW-0520">NAD</keyword>
<dbReference type="GO" id="GO:0008137">
    <property type="term" value="F:NADH dehydrogenase (ubiquinone) activity"/>
    <property type="evidence" value="ECO:0007669"/>
    <property type="project" value="UniProtKB-EC"/>
</dbReference>
<feature type="chain" id="PRO_5003216065" description="NADH-ubiquinone oxidoreductase chain 2" evidence="19">
    <location>
        <begin position="20"/>
        <end position="311"/>
    </location>
</feature>
<keyword evidence="13" id="KW-0830">Ubiquinone</keyword>
<dbReference type="GO" id="GO:0006120">
    <property type="term" value="P:mitochondrial electron transport, NADH to ubiquinone"/>
    <property type="evidence" value="ECO:0007669"/>
    <property type="project" value="TreeGrafter"/>
</dbReference>
<sequence length="311" mass="33906">MSSGNLLFLLVMLLGPVVSLSSSNWVICWVGMELSFLGAIPLMLSESNFMSLSKESVIKYFCVQALGSGLLLLGGVLLFMDYSITWVFELIFLASLFLKLGVFPLHFWVPSVAFGLSWGPMFILMVWQKIPSFAFLVNLVDGSSWVSALVLVIGGVSALVGALIGLNQSVVRPMLAGSSIAHTGWMCLGSVYGGLWIYFFLYSCSFGLLVFFLNESEDILIGLGILGLSGLPPFVTFVGKWMVMSSVLSSGVSVGYLLLPILSALLSLFFYLKFFYSFYLKTKFNAGGVKYSSFYALIFLSLTGVVGICLF</sequence>
<comment type="subcellular location">
    <subcellularLocation>
        <location evidence="1">Mitochondrion inner membrane</location>
        <topology evidence="1">Multi-pass membrane protein</topology>
    </subcellularLocation>
</comment>
<evidence type="ECO:0000256" key="10">
    <source>
        <dbReference type="ARBA" id="ARBA00022982"/>
    </source>
</evidence>
<feature type="signal peptide" evidence="19">
    <location>
        <begin position="1"/>
        <end position="19"/>
    </location>
</feature>
<geneLocation type="mitochondrion" evidence="21"/>